<comment type="caution">
    <text evidence="4">The sequence shown here is derived from an EMBL/GenBank/DDBJ whole genome shotgun (WGS) entry which is preliminary data.</text>
</comment>
<keyword evidence="2" id="KW-0808">Transferase</keyword>
<accession>A0A9D1JZ10</accession>
<proteinExistence type="predicted"/>
<name>A0A9D1JZ10_9FIRM</name>
<dbReference type="InterPro" id="IPR041698">
    <property type="entry name" value="Methyltransf_25"/>
</dbReference>
<protein>
    <submittedName>
        <fullName evidence="4">Class I SAM-dependent methyltransferase</fullName>
    </submittedName>
</protein>
<evidence type="ECO:0000259" key="3">
    <source>
        <dbReference type="Pfam" id="PF13649"/>
    </source>
</evidence>
<evidence type="ECO:0000256" key="2">
    <source>
        <dbReference type="ARBA" id="ARBA00022679"/>
    </source>
</evidence>
<sequence>MLNSKGFDLWANDYDKDVQLSEESNSYPFAGYKQVLGTIYQTIRENPGKRVLDIGFGTGVLTQKLYADGYEISGMDFSEQMLSIAKTKMPGADLIRHDFSQGFPEYFQGRTFDFMVCTYAIHHLDTLQKTAFIRELTPHLSENGLLLMGDVAFRTERELSECRAACGDSWDEDEIYMVEETLKPLVPNLEYEKITFCSGVFTIRR</sequence>
<feature type="domain" description="Methyltransferase" evidence="3">
    <location>
        <begin position="51"/>
        <end position="144"/>
    </location>
</feature>
<dbReference type="SUPFAM" id="SSF53335">
    <property type="entry name" value="S-adenosyl-L-methionine-dependent methyltransferases"/>
    <property type="match status" value="1"/>
</dbReference>
<dbReference type="Gene3D" id="3.40.50.150">
    <property type="entry name" value="Vaccinia Virus protein VP39"/>
    <property type="match status" value="1"/>
</dbReference>
<evidence type="ECO:0000313" key="4">
    <source>
        <dbReference type="EMBL" id="HIS76119.1"/>
    </source>
</evidence>
<dbReference type="InterPro" id="IPR029063">
    <property type="entry name" value="SAM-dependent_MTases_sf"/>
</dbReference>
<dbReference type="PANTHER" id="PTHR43861">
    <property type="entry name" value="TRANS-ACONITATE 2-METHYLTRANSFERASE-RELATED"/>
    <property type="match status" value="1"/>
</dbReference>
<dbReference type="CDD" id="cd02440">
    <property type="entry name" value="AdoMet_MTases"/>
    <property type="match status" value="1"/>
</dbReference>
<reference evidence="4" key="2">
    <citation type="journal article" date="2021" name="PeerJ">
        <title>Extensive microbial diversity within the chicken gut microbiome revealed by metagenomics and culture.</title>
        <authorList>
            <person name="Gilroy R."/>
            <person name="Ravi A."/>
            <person name="Getino M."/>
            <person name="Pursley I."/>
            <person name="Horton D.L."/>
            <person name="Alikhan N.F."/>
            <person name="Baker D."/>
            <person name="Gharbi K."/>
            <person name="Hall N."/>
            <person name="Watson M."/>
            <person name="Adriaenssens E.M."/>
            <person name="Foster-Nyarko E."/>
            <person name="Jarju S."/>
            <person name="Secka A."/>
            <person name="Antonio M."/>
            <person name="Oren A."/>
            <person name="Chaudhuri R.R."/>
            <person name="La Ragione R."/>
            <person name="Hildebrand F."/>
            <person name="Pallen M.J."/>
        </authorList>
    </citation>
    <scope>NUCLEOTIDE SEQUENCE</scope>
    <source>
        <strain evidence="4">CHK199-13235</strain>
    </source>
</reference>
<dbReference type="AlphaFoldDB" id="A0A9D1JZ10"/>
<reference evidence="4" key="1">
    <citation type="submission" date="2020-10" db="EMBL/GenBank/DDBJ databases">
        <authorList>
            <person name="Gilroy R."/>
        </authorList>
    </citation>
    <scope>NUCLEOTIDE SEQUENCE</scope>
    <source>
        <strain evidence="4">CHK199-13235</strain>
    </source>
</reference>
<evidence type="ECO:0000256" key="1">
    <source>
        <dbReference type="ARBA" id="ARBA00022603"/>
    </source>
</evidence>
<dbReference type="EMBL" id="DVJP01000032">
    <property type="protein sequence ID" value="HIS76119.1"/>
    <property type="molecule type" value="Genomic_DNA"/>
</dbReference>
<gene>
    <name evidence="4" type="ORF">IAB51_04820</name>
</gene>
<dbReference type="Pfam" id="PF13649">
    <property type="entry name" value="Methyltransf_25"/>
    <property type="match status" value="1"/>
</dbReference>
<dbReference type="Proteomes" id="UP000824002">
    <property type="component" value="Unassembled WGS sequence"/>
</dbReference>
<organism evidence="4 5">
    <name type="scientific">Candidatus Merdivicinus excrementipullorum</name>
    <dbReference type="NCBI Taxonomy" id="2840867"/>
    <lineage>
        <taxon>Bacteria</taxon>
        <taxon>Bacillati</taxon>
        <taxon>Bacillota</taxon>
        <taxon>Clostridia</taxon>
        <taxon>Eubacteriales</taxon>
        <taxon>Oscillospiraceae</taxon>
        <taxon>Oscillospiraceae incertae sedis</taxon>
        <taxon>Candidatus Merdivicinus</taxon>
    </lineage>
</organism>
<dbReference type="GO" id="GO:0008168">
    <property type="term" value="F:methyltransferase activity"/>
    <property type="evidence" value="ECO:0007669"/>
    <property type="project" value="UniProtKB-KW"/>
</dbReference>
<keyword evidence="1 4" id="KW-0489">Methyltransferase</keyword>
<dbReference type="PANTHER" id="PTHR43861:SF1">
    <property type="entry name" value="TRANS-ACONITATE 2-METHYLTRANSFERASE"/>
    <property type="match status" value="1"/>
</dbReference>
<evidence type="ECO:0000313" key="5">
    <source>
        <dbReference type="Proteomes" id="UP000824002"/>
    </source>
</evidence>
<dbReference type="GO" id="GO:0032259">
    <property type="term" value="P:methylation"/>
    <property type="evidence" value="ECO:0007669"/>
    <property type="project" value="UniProtKB-KW"/>
</dbReference>